<organism evidence="5 6">
    <name type="scientific">Herpetosiphon gulosus</name>
    <dbReference type="NCBI Taxonomy" id="1973496"/>
    <lineage>
        <taxon>Bacteria</taxon>
        <taxon>Bacillati</taxon>
        <taxon>Chloroflexota</taxon>
        <taxon>Chloroflexia</taxon>
        <taxon>Herpetosiphonales</taxon>
        <taxon>Herpetosiphonaceae</taxon>
        <taxon>Herpetosiphon</taxon>
    </lineage>
</organism>
<dbReference type="CDD" id="cd00198">
    <property type="entry name" value="vWFA"/>
    <property type="match status" value="1"/>
</dbReference>
<dbReference type="SUPFAM" id="SSF53300">
    <property type="entry name" value="vWA-like"/>
    <property type="match status" value="1"/>
</dbReference>
<evidence type="ECO:0000259" key="4">
    <source>
        <dbReference type="PROSITE" id="PS50234"/>
    </source>
</evidence>
<evidence type="ECO:0000313" key="5">
    <source>
        <dbReference type="EMBL" id="GAA5531564.1"/>
    </source>
</evidence>
<reference evidence="5 6" key="1">
    <citation type="submission" date="2024-02" db="EMBL/GenBank/DDBJ databases">
        <title>Herpetosiphon gulosus NBRC 112829.</title>
        <authorList>
            <person name="Ichikawa N."/>
            <person name="Katano-Makiyama Y."/>
            <person name="Hidaka K."/>
        </authorList>
    </citation>
    <scope>NUCLEOTIDE SEQUENCE [LARGE SCALE GENOMIC DNA]</scope>
    <source>
        <strain evidence="5 6">NBRC 112829</strain>
    </source>
</reference>
<dbReference type="PANTHER" id="PTHR47763:SF1">
    <property type="entry name" value="DUF659 DOMAIN-CONTAINING PROTEIN"/>
    <property type="match status" value="1"/>
</dbReference>
<protein>
    <recommendedName>
        <fullName evidence="4">VWFA domain-containing protein</fullName>
    </recommendedName>
</protein>
<dbReference type="PANTHER" id="PTHR47763">
    <property type="entry name" value="ALPHA-PROTEIN KINASE VWKA"/>
    <property type="match status" value="1"/>
</dbReference>
<dbReference type="Proteomes" id="UP001428290">
    <property type="component" value="Unassembled WGS sequence"/>
</dbReference>
<comment type="caution">
    <text evidence="5">The sequence shown here is derived from an EMBL/GenBank/DDBJ whole genome shotgun (WGS) entry which is preliminary data.</text>
</comment>
<keyword evidence="3" id="KW-0732">Signal</keyword>
<sequence>MAYEDNPLNHYSRDRNFFVRPDPDYEYMVAKPGNWATGDAGERGAIEVEWESGAFPLWALPVKGDYVHVRGAFVFDCGHGGPNHYRSEIHPAHVVMSLRGGVGGSTGIIRNLDGTINSTTPIQVTKADIFGSGDGGLIISDLDCQFEACNRGFWYQPIRLAEPNNDNTQGAPAIYNFFVPAPLNNTPNAQLIYDLTPRSVSPKSTGPKIGYPDESAKANVYDILKEEPQRISLTPILGSNPGVQVAVDFTGYTPPDKFQFEAFGFTVQVGWGYPSNHVDEPIGNTQAPVRLQVELTSLRNNGLPCGGCWPDIELYTSVEDQSSWFYVKNIGLGETTNLGGLRTPGDDHTYPNFFDLIIPDNSHLDIHARVIQENNLANSIIGNTTFVHFANQGFGVPDSPLDQDIINNSDPASWIDECRGADLPNWNPPCFSIQYSVRDLAVDHLFVVDTTGSMARGLAAVKEEIQRIVSQLERSGVNYRIAIVDVKDIPDYSQGVRTALGFSSNPQAIINAVNGLDAGGGGDMPEPIYTGMMLGLTNKDGSIGAWRMTAAKYVTVFTDTEPKGPDFLGNGYTALDVVEAAKALDPAVISAIALDDNLEAHAKLKELTTETGGIFLNPTSYEEIREALHTVVNDSIPPIAPLNGATVQFATSMITITEALSQTTYSRDSEYHPANDGHRAIPSNGAWYQRTSLYHGAEWNAGLSTRYQLYHGHHAD</sequence>
<evidence type="ECO:0000256" key="2">
    <source>
        <dbReference type="ARBA" id="ARBA00022525"/>
    </source>
</evidence>
<dbReference type="EMBL" id="BAABRU010000064">
    <property type="protein sequence ID" value="GAA5531564.1"/>
    <property type="molecule type" value="Genomic_DNA"/>
</dbReference>
<dbReference type="InterPro" id="IPR052969">
    <property type="entry name" value="Thr-specific_kinase-like"/>
</dbReference>
<dbReference type="Gene3D" id="3.40.50.410">
    <property type="entry name" value="von Willebrand factor, type A domain"/>
    <property type="match status" value="1"/>
</dbReference>
<keyword evidence="2" id="KW-0964">Secreted</keyword>
<evidence type="ECO:0000256" key="1">
    <source>
        <dbReference type="ARBA" id="ARBA00004613"/>
    </source>
</evidence>
<dbReference type="InterPro" id="IPR056861">
    <property type="entry name" value="HMCN1-like_VWA"/>
</dbReference>
<evidence type="ECO:0000313" key="6">
    <source>
        <dbReference type="Proteomes" id="UP001428290"/>
    </source>
</evidence>
<accession>A0ABP9X859</accession>
<name>A0ABP9X859_9CHLR</name>
<dbReference type="InterPro" id="IPR002035">
    <property type="entry name" value="VWF_A"/>
</dbReference>
<keyword evidence="6" id="KW-1185">Reference proteome</keyword>
<dbReference type="InterPro" id="IPR036465">
    <property type="entry name" value="vWFA_dom_sf"/>
</dbReference>
<gene>
    <name evidence="5" type="ORF">Hgul01_05389</name>
</gene>
<dbReference type="RefSeq" id="WP_345725116.1">
    <property type="nucleotide sequence ID" value="NZ_BAABRU010000064.1"/>
</dbReference>
<comment type="subcellular location">
    <subcellularLocation>
        <location evidence="1">Secreted</location>
    </subcellularLocation>
</comment>
<evidence type="ECO:0000256" key="3">
    <source>
        <dbReference type="ARBA" id="ARBA00022729"/>
    </source>
</evidence>
<proteinExistence type="predicted"/>
<dbReference type="SMART" id="SM00327">
    <property type="entry name" value="VWA"/>
    <property type="match status" value="1"/>
</dbReference>
<dbReference type="PROSITE" id="PS50234">
    <property type="entry name" value="VWFA"/>
    <property type="match status" value="1"/>
</dbReference>
<feature type="domain" description="VWFA" evidence="4">
    <location>
        <begin position="443"/>
        <end position="631"/>
    </location>
</feature>
<dbReference type="Pfam" id="PF25106">
    <property type="entry name" value="VWA_4"/>
    <property type="match status" value="1"/>
</dbReference>